<proteinExistence type="predicted"/>
<dbReference type="GO" id="GO:0005384">
    <property type="term" value="F:manganese ion transmembrane transporter activity"/>
    <property type="evidence" value="ECO:0007669"/>
    <property type="project" value="InterPro"/>
</dbReference>
<dbReference type="GO" id="GO:0030026">
    <property type="term" value="P:intracellular manganese ion homeostasis"/>
    <property type="evidence" value="ECO:0007669"/>
    <property type="project" value="InterPro"/>
</dbReference>
<evidence type="ECO:0000313" key="7">
    <source>
        <dbReference type="Proteomes" id="UP000177062"/>
    </source>
</evidence>
<feature type="transmembrane region" description="Helical" evidence="5">
    <location>
        <begin position="12"/>
        <end position="33"/>
    </location>
</feature>
<reference evidence="6 7" key="1">
    <citation type="journal article" date="2016" name="Nat. Commun.">
        <title>Thousands of microbial genomes shed light on interconnected biogeochemical processes in an aquifer system.</title>
        <authorList>
            <person name="Anantharaman K."/>
            <person name="Brown C.T."/>
            <person name="Hug L.A."/>
            <person name="Sharon I."/>
            <person name="Castelle C.J."/>
            <person name="Probst A.J."/>
            <person name="Thomas B.C."/>
            <person name="Singh A."/>
            <person name="Wilkins M.J."/>
            <person name="Karaoz U."/>
            <person name="Brodie E.L."/>
            <person name="Williams K.H."/>
            <person name="Hubbard S.S."/>
            <person name="Banfield J.F."/>
        </authorList>
    </citation>
    <scope>NUCLEOTIDE SEQUENCE [LARGE SCALE GENOMIC DNA]</scope>
</reference>
<comment type="caution">
    <text evidence="6">The sequence shown here is derived from an EMBL/GenBank/DDBJ whole genome shotgun (WGS) entry which is preliminary data.</text>
</comment>
<evidence type="ECO:0008006" key="8">
    <source>
        <dbReference type="Google" id="ProtNLM"/>
    </source>
</evidence>
<keyword evidence="4 5" id="KW-0472">Membrane</keyword>
<dbReference type="AlphaFoldDB" id="A0A1G1YVW2"/>
<accession>A0A1G1YVW2</accession>
<evidence type="ECO:0000256" key="2">
    <source>
        <dbReference type="ARBA" id="ARBA00022692"/>
    </source>
</evidence>
<name>A0A1G1YVW2_9BACT</name>
<organism evidence="6 7">
    <name type="scientific">Candidatus Colwellbacteria bacterium RBG_13_48_8</name>
    <dbReference type="NCBI Taxonomy" id="1797685"/>
    <lineage>
        <taxon>Bacteria</taxon>
        <taxon>Candidatus Colwelliibacteriota</taxon>
    </lineage>
</organism>
<dbReference type="EMBL" id="MHIT01000025">
    <property type="protein sequence ID" value="OGY56523.1"/>
    <property type="molecule type" value="Genomic_DNA"/>
</dbReference>
<gene>
    <name evidence="6" type="ORF">A2Y84_01130</name>
</gene>
<evidence type="ECO:0000313" key="6">
    <source>
        <dbReference type="EMBL" id="OGY56523.1"/>
    </source>
</evidence>
<keyword evidence="2 5" id="KW-0812">Transmembrane</keyword>
<dbReference type="PANTHER" id="PTHR31851">
    <property type="entry name" value="FE(2+)/MN(2+) TRANSPORTER PCL1"/>
    <property type="match status" value="1"/>
</dbReference>
<keyword evidence="3 5" id="KW-1133">Transmembrane helix</keyword>
<evidence type="ECO:0000256" key="1">
    <source>
        <dbReference type="ARBA" id="ARBA00004127"/>
    </source>
</evidence>
<dbReference type="Pfam" id="PF01988">
    <property type="entry name" value="VIT1"/>
    <property type="match status" value="1"/>
</dbReference>
<dbReference type="InterPro" id="IPR008217">
    <property type="entry name" value="Ccc1_fam"/>
</dbReference>
<dbReference type="Proteomes" id="UP000177062">
    <property type="component" value="Unassembled WGS sequence"/>
</dbReference>
<sequence length="169" mass="17538">MRNVVSRNIKDIIFGANDGIVTTFAVVAGVTGAGLSSNVVIIMGIANLLADGFAMGAGNYLGSLSEEEVAEESGQRHRKRALTPSVFTFVSFVVAGSLPLLPFISGTAGGFTSAIITTGVALFVVGAFLGHLVLRRHWLVLGFQMLLVGGIAASIAYGIGYLVEHLLSV</sequence>
<protein>
    <recommendedName>
        <fullName evidence="8">VIT family protein</fullName>
    </recommendedName>
</protein>
<feature type="transmembrane region" description="Helical" evidence="5">
    <location>
        <begin position="110"/>
        <end position="134"/>
    </location>
</feature>
<comment type="subcellular location">
    <subcellularLocation>
        <location evidence="1">Endomembrane system</location>
        <topology evidence="1">Multi-pass membrane protein</topology>
    </subcellularLocation>
</comment>
<feature type="transmembrane region" description="Helical" evidence="5">
    <location>
        <begin position="141"/>
        <end position="163"/>
    </location>
</feature>
<feature type="transmembrane region" description="Helical" evidence="5">
    <location>
        <begin position="82"/>
        <end position="104"/>
    </location>
</feature>
<evidence type="ECO:0000256" key="3">
    <source>
        <dbReference type="ARBA" id="ARBA00022989"/>
    </source>
</evidence>
<evidence type="ECO:0000256" key="4">
    <source>
        <dbReference type="ARBA" id="ARBA00023136"/>
    </source>
</evidence>
<evidence type="ECO:0000256" key="5">
    <source>
        <dbReference type="SAM" id="Phobius"/>
    </source>
</evidence>
<feature type="transmembrane region" description="Helical" evidence="5">
    <location>
        <begin position="39"/>
        <end position="61"/>
    </location>
</feature>
<dbReference type="GO" id="GO:0012505">
    <property type="term" value="C:endomembrane system"/>
    <property type="evidence" value="ECO:0007669"/>
    <property type="project" value="UniProtKB-SubCell"/>
</dbReference>